<organism evidence="2 3">
    <name type="scientific">Paludisphaera borealis</name>
    <dbReference type="NCBI Taxonomy" id="1387353"/>
    <lineage>
        <taxon>Bacteria</taxon>
        <taxon>Pseudomonadati</taxon>
        <taxon>Planctomycetota</taxon>
        <taxon>Planctomycetia</taxon>
        <taxon>Isosphaerales</taxon>
        <taxon>Isosphaeraceae</taxon>
        <taxon>Paludisphaera</taxon>
    </lineage>
</organism>
<feature type="compositionally biased region" description="Basic residues" evidence="1">
    <location>
        <begin position="240"/>
        <end position="254"/>
    </location>
</feature>
<dbReference type="KEGG" id="pbor:BSF38_04798"/>
<reference evidence="3" key="1">
    <citation type="submission" date="2016-12" db="EMBL/GenBank/DDBJ databases">
        <title>Comparative genomics of four Isosphaeraceae planctomycetes: a common pool of plasmids and glycoside hydrolase genes.</title>
        <authorList>
            <person name="Ivanova A."/>
        </authorList>
    </citation>
    <scope>NUCLEOTIDE SEQUENCE [LARGE SCALE GENOMIC DNA]</scope>
    <source>
        <strain evidence="3">PX4</strain>
    </source>
</reference>
<dbReference type="AlphaFoldDB" id="A0A1U7CWB6"/>
<evidence type="ECO:0000313" key="2">
    <source>
        <dbReference type="EMBL" id="APW63234.1"/>
    </source>
</evidence>
<feature type="compositionally biased region" description="Low complexity" evidence="1">
    <location>
        <begin position="9"/>
        <end position="21"/>
    </location>
</feature>
<name>A0A1U7CWB6_9BACT</name>
<dbReference type="EMBL" id="CP019082">
    <property type="protein sequence ID" value="APW63234.1"/>
    <property type="molecule type" value="Genomic_DNA"/>
</dbReference>
<keyword evidence="3" id="KW-1185">Reference proteome</keyword>
<sequence length="293" mass="31760">MASLPADLPLPGTHGTPGLPKSRPLVRVRLVLLGRLAEGRQVADVADLGLGVVPRAPLATALVERAGPHAAVEQAAIELHDPALDLAARPPVIEGVLDLEFGVAHFLYVAHEARVDDLKDRGAEPLPPPLGRFAIRVGARSLPEVGQADLPALVPSDVAVSVDEGDPEFGARSRFLWISARRPNSLEPLESGREETHPIRKPWEAASAPRISRRTRWDWRSATGRSTRRGRAGLPARPGCRSRRRPTARGRWPRRGLEPKRRTSPHDGRPKGAHPQDLRSLATGPFVRLAAIA</sequence>
<evidence type="ECO:0000256" key="1">
    <source>
        <dbReference type="SAM" id="MobiDB-lite"/>
    </source>
</evidence>
<protein>
    <submittedName>
        <fullName evidence="2">Uncharacterized protein</fullName>
    </submittedName>
</protein>
<feature type="compositionally biased region" description="Basic and acidic residues" evidence="1">
    <location>
        <begin position="255"/>
        <end position="277"/>
    </location>
</feature>
<proteinExistence type="predicted"/>
<gene>
    <name evidence="2" type="ORF">BSF38_04798</name>
</gene>
<feature type="compositionally biased region" description="Basic and acidic residues" evidence="1">
    <location>
        <begin position="190"/>
        <end position="203"/>
    </location>
</feature>
<feature type="region of interest" description="Disordered" evidence="1">
    <location>
        <begin position="1"/>
        <end position="21"/>
    </location>
</feature>
<accession>A0A1U7CWB6</accession>
<feature type="region of interest" description="Disordered" evidence="1">
    <location>
        <begin position="187"/>
        <end position="285"/>
    </location>
</feature>
<evidence type="ECO:0000313" key="3">
    <source>
        <dbReference type="Proteomes" id="UP000186309"/>
    </source>
</evidence>
<dbReference type="Proteomes" id="UP000186309">
    <property type="component" value="Chromosome"/>
</dbReference>